<dbReference type="InterPro" id="IPR021109">
    <property type="entry name" value="Peptidase_aspartic_dom_sf"/>
</dbReference>
<feature type="compositionally biased region" description="Low complexity" evidence="1">
    <location>
        <begin position="55"/>
        <end position="66"/>
    </location>
</feature>
<protein>
    <recommendedName>
        <fullName evidence="4">Reverse transcriptase domain-containing protein</fullName>
    </recommendedName>
</protein>
<evidence type="ECO:0000313" key="2">
    <source>
        <dbReference type="EMBL" id="GMN65824.1"/>
    </source>
</evidence>
<evidence type="ECO:0000256" key="1">
    <source>
        <dbReference type="SAM" id="MobiDB-lite"/>
    </source>
</evidence>
<dbReference type="Proteomes" id="UP001187192">
    <property type="component" value="Unassembled WGS sequence"/>
</dbReference>
<dbReference type="Gene3D" id="2.40.70.10">
    <property type="entry name" value="Acid Proteases"/>
    <property type="match status" value="1"/>
</dbReference>
<gene>
    <name evidence="2" type="ORF">TIFTF001_034894</name>
</gene>
<comment type="caution">
    <text evidence="2">The sequence shown here is derived from an EMBL/GenBank/DDBJ whole genome shotgun (WGS) entry which is preliminary data.</text>
</comment>
<evidence type="ECO:0008006" key="4">
    <source>
        <dbReference type="Google" id="ProtNLM"/>
    </source>
</evidence>
<proteinExistence type="predicted"/>
<keyword evidence="3" id="KW-1185">Reference proteome</keyword>
<reference evidence="2" key="1">
    <citation type="submission" date="2023-07" db="EMBL/GenBank/DDBJ databases">
        <title>draft genome sequence of fig (Ficus carica).</title>
        <authorList>
            <person name="Takahashi T."/>
            <person name="Nishimura K."/>
        </authorList>
    </citation>
    <scope>NUCLEOTIDE SEQUENCE</scope>
</reference>
<evidence type="ECO:0000313" key="3">
    <source>
        <dbReference type="Proteomes" id="UP001187192"/>
    </source>
</evidence>
<accession>A0AA88J974</accession>
<dbReference type="EMBL" id="BTGU01000264">
    <property type="protein sequence ID" value="GMN65824.1"/>
    <property type="molecule type" value="Genomic_DNA"/>
</dbReference>
<feature type="region of interest" description="Disordered" evidence="1">
    <location>
        <begin position="55"/>
        <end position="77"/>
    </location>
</feature>
<dbReference type="SUPFAM" id="SSF50630">
    <property type="entry name" value="Acid proteases"/>
    <property type="match status" value="1"/>
</dbReference>
<organism evidence="2 3">
    <name type="scientific">Ficus carica</name>
    <name type="common">Common fig</name>
    <dbReference type="NCBI Taxonomy" id="3494"/>
    <lineage>
        <taxon>Eukaryota</taxon>
        <taxon>Viridiplantae</taxon>
        <taxon>Streptophyta</taxon>
        <taxon>Embryophyta</taxon>
        <taxon>Tracheophyta</taxon>
        <taxon>Spermatophyta</taxon>
        <taxon>Magnoliopsida</taxon>
        <taxon>eudicotyledons</taxon>
        <taxon>Gunneridae</taxon>
        <taxon>Pentapetalae</taxon>
        <taxon>rosids</taxon>
        <taxon>fabids</taxon>
        <taxon>Rosales</taxon>
        <taxon>Moraceae</taxon>
        <taxon>Ficeae</taxon>
        <taxon>Ficus</taxon>
    </lineage>
</organism>
<dbReference type="AlphaFoldDB" id="A0AA88J974"/>
<name>A0AA88J974_FICCA</name>
<dbReference type="PANTHER" id="PTHR33240:SF8">
    <property type="entry name" value="OS03G0439900 PROTEIN"/>
    <property type="match status" value="1"/>
</dbReference>
<sequence length="371" mass="40881">MDRSRRNQNKYCHFHKDVGHDTKDCIQLRDQIKLLIREGHLQEFVEKILTTVGQGNQAAPAAQQNPRPSNRTEGPEPEHIVHTIFGGTVTGDTASSRRSYAREAKRFAREEYINMAEHISNICRQDSPPITFTDDEADKLLHPHNDALVGEIRVANNFVRRVLIDSGSSVDVMFMDEFSRLKIEGATLTPAKTPLYGFAGDCVRAAGTVLLPVTIGDGPEKAIRMVEFIIVDRPSVYNVILGRPTLNALKAVVSTYHLAMKFPTGNGIGVFRGNQEGACKCYMEAINKMCQKAPAPATVATILAVDEAGVLSGEVKPVADLEPRMPEKEIRALPVVDLIPFQLDPERPERTVLLGSRLVPGTRAELGLTQP</sequence>
<dbReference type="PANTHER" id="PTHR33240">
    <property type="entry name" value="OS08G0508500 PROTEIN"/>
    <property type="match status" value="1"/>
</dbReference>
<dbReference type="CDD" id="cd00303">
    <property type="entry name" value="retropepsin_like"/>
    <property type="match status" value="1"/>
</dbReference>